<protein>
    <submittedName>
        <fullName evidence="2">Uncharacterized protein</fullName>
    </submittedName>
</protein>
<evidence type="ECO:0000313" key="3">
    <source>
        <dbReference type="Proteomes" id="UP001156614"/>
    </source>
</evidence>
<evidence type="ECO:0000256" key="1">
    <source>
        <dbReference type="SAM" id="MobiDB-lite"/>
    </source>
</evidence>
<evidence type="ECO:0000313" key="2">
    <source>
        <dbReference type="EMBL" id="GLQ64280.1"/>
    </source>
</evidence>
<dbReference type="Proteomes" id="UP001156614">
    <property type="component" value="Unassembled WGS sequence"/>
</dbReference>
<sequence length="59" mass="6653">MYGQFESAPMTQDRSNLFHSQQGKNRRMYVNKPYIGGQIPYIGGQIPYIGGQIPYIGGQ</sequence>
<accession>A0AAV5NJI4</accession>
<name>A0AAV5NJI4_9PROT</name>
<reference evidence="3" key="1">
    <citation type="journal article" date="2019" name="Int. J. Syst. Evol. Microbiol.">
        <title>The Global Catalogue of Microorganisms (GCM) 10K type strain sequencing project: providing services to taxonomists for standard genome sequencing and annotation.</title>
        <authorList>
            <consortium name="The Broad Institute Genomics Platform"/>
            <consortium name="The Broad Institute Genome Sequencing Center for Infectious Disease"/>
            <person name="Wu L."/>
            <person name="Ma J."/>
        </authorList>
    </citation>
    <scope>NUCLEOTIDE SEQUENCE [LARGE SCALE GENOMIC DNA]</scope>
    <source>
        <strain evidence="3">NBRC 3267</strain>
    </source>
</reference>
<feature type="compositionally biased region" description="Polar residues" evidence="1">
    <location>
        <begin position="9"/>
        <end position="23"/>
    </location>
</feature>
<keyword evidence="3" id="KW-1185">Reference proteome</keyword>
<proteinExistence type="predicted"/>
<feature type="region of interest" description="Disordered" evidence="1">
    <location>
        <begin position="1"/>
        <end position="23"/>
    </location>
</feature>
<dbReference type="AlphaFoldDB" id="A0AAV5NJI4"/>
<gene>
    <name evidence="2" type="ORF">GCM10007867_31270</name>
</gene>
<dbReference type="EMBL" id="BSNU01000013">
    <property type="protein sequence ID" value="GLQ64280.1"/>
    <property type="molecule type" value="Genomic_DNA"/>
</dbReference>
<organism evidence="2 3">
    <name type="scientific">Gluconobacter cerinus</name>
    <dbReference type="NCBI Taxonomy" id="38307"/>
    <lineage>
        <taxon>Bacteria</taxon>
        <taxon>Pseudomonadati</taxon>
        <taxon>Pseudomonadota</taxon>
        <taxon>Alphaproteobacteria</taxon>
        <taxon>Acetobacterales</taxon>
        <taxon>Acetobacteraceae</taxon>
        <taxon>Gluconobacter</taxon>
    </lineage>
</organism>
<comment type="caution">
    <text evidence="2">The sequence shown here is derived from an EMBL/GenBank/DDBJ whole genome shotgun (WGS) entry which is preliminary data.</text>
</comment>